<name>A0A150PB13_SORCE</name>
<dbReference type="EMBL" id="JELY01002348">
    <property type="protein sequence ID" value="KYF52879.1"/>
    <property type="molecule type" value="Genomic_DNA"/>
</dbReference>
<dbReference type="Proteomes" id="UP000075420">
    <property type="component" value="Unassembled WGS sequence"/>
</dbReference>
<evidence type="ECO:0000313" key="2">
    <source>
        <dbReference type="Proteomes" id="UP000075420"/>
    </source>
</evidence>
<accession>A0A150PB13</accession>
<proteinExistence type="predicted"/>
<sequence length="115" mass="13213">MKHTVHHDLNDDEAKNAVLRAMAQYRARYAEYSPSMLWSDDRRADLGFCFKGYRLSGRLELRPSAVDLDVDVPLPLRMFKRMAIAALDTEVRRFIGEVHRERALRAPAAVVEEAV</sequence>
<reference evidence="1 2" key="1">
    <citation type="submission" date="2014-02" db="EMBL/GenBank/DDBJ databases">
        <title>The small core and large imbalanced accessory genome model reveals a collaborative survival strategy of Sorangium cellulosum strains in nature.</title>
        <authorList>
            <person name="Han K."/>
            <person name="Peng R."/>
            <person name="Blom J."/>
            <person name="Li Y.-Z."/>
        </authorList>
    </citation>
    <scope>NUCLEOTIDE SEQUENCE [LARGE SCALE GENOMIC DNA]</scope>
    <source>
        <strain evidence="1 2">So0157-25</strain>
    </source>
</reference>
<dbReference type="InterPro" id="IPR013433">
    <property type="entry name" value="PHA_gran_rgn"/>
</dbReference>
<protein>
    <recommendedName>
        <fullName evidence="3">Polyhydroxyalkanoic acid synthase</fullName>
    </recommendedName>
</protein>
<comment type="caution">
    <text evidence="1">The sequence shown here is derived from an EMBL/GenBank/DDBJ whole genome shotgun (WGS) entry which is preliminary data.</text>
</comment>
<evidence type="ECO:0008006" key="3">
    <source>
        <dbReference type="Google" id="ProtNLM"/>
    </source>
</evidence>
<evidence type="ECO:0000313" key="1">
    <source>
        <dbReference type="EMBL" id="KYF52879.1"/>
    </source>
</evidence>
<organism evidence="1 2">
    <name type="scientific">Sorangium cellulosum</name>
    <name type="common">Polyangium cellulosum</name>
    <dbReference type="NCBI Taxonomy" id="56"/>
    <lineage>
        <taxon>Bacteria</taxon>
        <taxon>Pseudomonadati</taxon>
        <taxon>Myxococcota</taxon>
        <taxon>Polyangia</taxon>
        <taxon>Polyangiales</taxon>
        <taxon>Polyangiaceae</taxon>
        <taxon>Sorangium</taxon>
    </lineage>
</organism>
<dbReference type="Pfam" id="PF09650">
    <property type="entry name" value="PHA_gran_rgn"/>
    <property type="match status" value="1"/>
</dbReference>
<gene>
    <name evidence="1" type="ORF">BE08_35085</name>
</gene>
<dbReference type="AlphaFoldDB" id="A0A150PB13"/>